<organism evidence="1 2">
    <name type="scientific">Actinoplanes italicus</name>
    <dbReference type="NCBI Taxonomy" id="113567"/>
    <lineage>
        <taxon>Bacteria</taxon>
        <taxon>Bacillati</taxon>
        <taxon>Actinomycetota</taxon>
        <taxon>Actinomycetes</taxon>
        <taxon>Micromonosporales</taxon>
        <taxon>Micromonosporaceae</taxon>
        <taxon>Actinoplanes</taxon>
    </lineage>
</organism>
<name>A0A2T0KHD2_9ACTN</name>
<dbReference type="OrthoDB" id="65593at2"/>
<dbReference type="RefSeq" id="WP_106317816.1">
    <property type="nucleotide sequence ID" value="NZ_BOMO01000021.1"/>
</dbReference>
<dbReference type="EMBL" id="PVMZ01000004">
    <property type="protein sequence ID" value="PRX22846.1"/>
    <property type="molecule type" value="Genomic_DNA"/>
</dbReference>
<keyword evidence="2" id="KW-1185">Reference proteome</keyword>
<comment type="caution">
    <text evidence="1">The sequence shown here is derived from an EMBL/GenBank/DDBJ whole genome shotgun (WGS) entry which is preliminary data.</text>
</comment>
<protein>
    <submittedName>
        <fullName evidence="1">Uncharacterized protein</fullName>
    </submittedName>
</protein>
<dbReference type="AlphaFoldDB" id="A0A2T0KHD2"/>
<evidence type="ECO:0000313" key="1">
    <source>
        <dbReference type="EMBL" id="PRX22846.1"/>
    </source>
</evidence>
<gene>
    <name evidence="1" type="ORF">CLV67_104374</name>
</gene>
<accession>A0A2T0KHD2</accession>
<evidence type="ECO:0000313" key="2">
    <source>
        <dbReference type="Proteomes" id="UP000239415"/>
    </source>
</evidence>
<sequence length="147" mass="16468">MPAVAAGVFRRTPIERADQRIAWERGDQAFFAAGACHILAFTCRDSYPDREIGLTAMVMDGDEHPFHVYATWQGWALDAAGWNPEHEVLAVNTAFEGRRIARVPITAGLAGFCATHLHRMPDQYWRDPLPRARAYLSGFTPPWDVTA</sequence>
<proteinExistence type="predicted"/>
<dbReference type="Proteomes" id="UP000239415">
    <property type="component" value="Unassembled WGS sequence"/>
</dbReference>
<reference evidence="1 2" key="1">
    <citation type="submission" date="2018-03" db="EMBL/GenBank/DDBJ databases">
        <title>Genomic Encyclopedia of Archaeal and Bacterial Type Strains, Phase II (KMG-II): from individual species to whole genera.</title>
        <authorList>
            <person name="Goeker M."/>
        </authorList>
    </citation>
    <scope>NUCLEOTIDE SEQUENCE [LARGE SCALE GENOMIC DNA]</scope>
    <source>
        <strain evidence="1 2">DSM 43146</strain>
    </source>
</reference>